<dbReference type="PROSITE" id="PS50294">
    <property type="entry name" value="WD_REPEATS_REGION"/>
    <property type="match status" value="1"/>
</dbReference>
<evidence type="ECO:0000256" key="6">
    <source>
        <dbReference type="ARBA" id="ARBA00023242"/>
    </source>
</evidence>
<evidence type="ECO:0000256" key="8">
    <source>
        <dbReference type="PROSITE-ProRule" id="PRU00221"/>
    </source>
</evidence>
<sequence length="544" mass="61446">MVNDKKHKKKSGAKSGNPTSALLTENEPKMAVREHVENEEKYTRGKDIDYKASCEEKDYSIKGRQLKNKIRKQEEVARDAAQAAARAEMLLTEESGYLEAEGIEKTYNYRQDQLVQELDLNTASKVFSLDLPEFGPYAVDYTRNGRHLLIGGRKGHLAAFDWQSGRLHFETHVKETLRDVTWLHNETMLAAAQKKYVFIYDHTGLEVHRMKNHIAVNKMEFLPFHYLLATVGGAGYLKYHDTSTGNLVSEIRTKLGACNTMTQNPWNAVIHLGHTNGTVTMYSPTMHTPLVKMLCHKGAVQAVAVEKGGHYMATSGLDGQLKVWDIRNYGVLQEYYTPAPATSLSISQKGLLAVGWNTHVTVWKDAFLTKQTTPYMNHLQAGSAISDVNFCPYEDVLGVGHHKGMSSIVVPGAGEANFDSMEANPYQTKKQRQESEVHSLLNKLQPDMIVLDPTEIGKVNRTTKAEMQKRQREDAAEKEGQQDGAETKDRKRMRGRNSALKRYMRKKDRKNVVDQDKMDAMDKLAQYGKEDARKDPSFTTLDIF</sequence>
<dbReference type="GO" id="GO:0030686">
    <property type="term" value="C:90S preribosome"/>
    <property type="evidence" value="ECO:0007669"/>
    <property type="project" value="TreeGrafter"/>
</dbReference>
<evidence type="ECO:0000256" key="7">
    <source>
        <dbReference type="ARBA" id="ARBA00076453"/>
    </source>
</evidence>
<evidence type="ECO:0000313" key="11">
    <source>
        <dbReference type="EMBL" id="SAM05882.1"/>
    </source>
</evidence>
<dbReference type="InterPro" id="IPR040315">
    <property type="entry name" value="WDR46/Utp7"/>
</dbReference>
<feature type="domain" description="BING4 C-terminal" evidence="10">
    <location>
        <begin position="374"/>
        <end position="453"/>
    </location>
</feature>
<feature type="region of interest" description="Disordered" evidence="9">
    <location>
        <begin position="455"/>
        <end position="517"/>
    </location>
</feature>
<dbReference type="InterPro" id="IPR015943">
    <property type="entry name" value="WD40/YVTN_repeat-like_dom_sf"/>
</dbReference>
<keyword evidence="6" id="KW-0539">Nucleus</keyword>
<keyword evidence="3" id="KW-0698">rRNA processing</keyword>
<keyword evidence="5" id="KW-0677">Repeat</keyword>
<dbReference type="PROSITE" id="PS00678">
    <property type="entry name" value="WD_REPEATS_1"/>
    <property type="match status" value="1"/>
</dbReference>
<dbReference type="InterPro" id="IPR036322">
    <property type="entry name" value="WD40_repeat_dom_sf"/>
</dbReference>
<feature type="compositionally biased region" description="Basic and acidic residues" evidence="9">
    <location>
        <begin position="26"/>
        <end position="45"/>
    </location>
</feature>
<dbReference type="Gene3D" id="2.130.10.10">
    <property type="entry name" value="YVTN repeat-like/Quinoprotein amine dehydrogenase"/>
    <property type="match status" value="1"/>
</dbReference>
<dbReference type="Pfam" id="PF00400">
    <property type="entry name" value="WD40"/>
    <property type="match status" value="1"/>
</dbReference>
<comment type="function">
    <text evidence="1">Involved in nucleolar processing of pre-18S ribosomal RNA.</text>
</comment>
<protein>
    <recommendedName>
        <fullName evidence="7">U three protein 7</fullName>
    </recommendedName>
</protein>
<dbReference type="AlphaFoldDB" id="A0A168R0F6"/>
<dbReference type="OrthoDB" id="10251154at2759"/>
<feature type="region of interest" description="Disordered" evidence="9">
    <location>
        <begin position="1"/>
        <end position="45"/>
    </location>
</feature>
<evidence type="ECO:0000256" key="9">
    <source>
        <dbReference type="SAM" id="MobiDB-lite"/>
    </source>
</evidence>
<evidence type="ECO:0000256" key="2">
    <source>
        <dbReference type="ARBA" id="ARBA00004604"/>
    </source>
</evidence>
<evidence type="ECO:0000259" key="10">
    <source>
        <dbReference type="SMART" id="SM01033"/>
    </source>
</evidence>
<feature type="compositionally biased region" description="Basic and acidic residues" evidence="9">
    <location>
        <begin position="463"/>
        <end position="489"/>
    </location>
</feature>
<dbReference type="InParanoid" id="A0A168R0F6"/>
<dbReference type="SUPFAM" id="SSF50978">
    <property type="entry name" value="WD40 repeat-like"/>
    <property type="match status" value="1"/>
</dbReference>
<dbReference type="GO" id="GO:0032040">
    <property type="term" value="C:small-subunit processome"/>
    <property type="evidence" value="ECO:0007669"/>
    <property type="project" value="TreeGrafter"/>
</dbReference>
<gene>
    <name evidence="11" type="primary">ABSGL_11757.1 scaffold 12318</name>
</gene>
<dbReference type="EMBL" id="LT554473">
    <property type="protein sequence ID" value="SAM05882.1"/>
    <property type="molecule type" value="Genomic_DNA"/>
</dbReference>
<keyword evidence="12" id="KW-1185">Reference proteome</keyword>
<keyword evidence="4 8" id="KW-0853">WD repeat</keyword>
<feature type="repeat" description="WD" evidence="8">
    <location>
        <begin position="293"/>
        <end position="334"/>
    </location>
</feature>
<dbReference type="OMA" id="EFLPYHW"/>
<organism evidence="11">
    <name type="scientific">Absidia glauca</name>
    <name type="common">Pin mould</name>
    <dbReference type="NCBI Taxonomy" id="4829"/>
    <lineage>
        <taxon>Eukaryota</taxon>
        <taxon>Fungi</taxon>
        <taxon>Fungi incertae sedis</taxon>
        <taxon>Mucoromycota</taxon>
        <taxon>Mucoromycotina</taxon>
        <taxon>Mucoromycetes</taxon>
        <taxon>Mucorales</taxon>
        <taxon>Cunninghamellaceae</taxon>
        <taxon>Absidia</taxon>
    </lineage>
</organism>
<feature type="compositionally biased region" description="Basic residues" evidence="9">
    <location>
        <begin position="1"/>
        <end position="12"/>
    </location>
</feature>
<name>A0A168R0F6_ABSGL</name>
<dbReference type="GO" id="GO:0000462">
    <property type="term" value="P:maturation of SSU-rRNA from tricistronic rRNA transcript (SSU-rRNA, 5.8S rRNA, LSU-rRNA)"/>
    <property type="evidence" value="ECO:0007669"/>
    <property type="project" value="TreeGrafter"/>
</dbReference>
<dbReference type="SMART" id="SM00320">
    <property type="entry name" value="WD40"/>
    <property type="match status" value="6"/>
</dbReference>
<dbReference type="InterPro" id="IPR019775">
    <property type="entry name" value="WD40_repeat_CS"/>
</dbReference>
<evidence type="ECO:0000256" key="4">
    <source>
        <dbReference type="ARBA" id="ARBA00022574"/>
    </source>
</evidence>
<dbReference type="SMART" id="SM01033">
    <property type="entry name" value="BING4CT"/>
    <property type="match status" value="1"/>
</dbReference>
<dbReference type="PROSITE" id="PS50082">
    <property type="entry name" value="WD_REPEATS_2"/>
    <property type="match status" value="1"/>
</dbReference>
<dbReference type="Proteomes" id="UP000078561">
    <property type="component" value="Unassembled WGS sequence"/>
</dbReference>
<dbReference type="FunFam" id="2.130.10.10:FF:000378">
    <property type="entry name" value="U3 small nucleolar RNA-associated protein 7"/>
    <property type="match status" value="1"/>
</dbReference>
<dbReference type="PANTHER" id="PTHR14085:SF3">
    <property type="entry name" value="WD REPEAT-CONTAINING PROTEIN 46"/>
    <property type="match status" value="1"/>
</dbReference>
<dbReference type="PANTHER" id="PTHR14085">
    <property type="entry name" value="WD-REPEAT PROTEIN BING4"/>
    <property type="match status" value="1"/>
</dbReference>
<dbReference type="STRING" id="4829.A0A168R0F6"/>
<dbReference type="InterPro" id="IPR001680">
    <property type="entry name" value="WD40_rpt"/>
</dbReference>
<accession>A0A168R0F6</accession>
<dbReference type="InterPro" id="IPR012952">
    <property type="entry name" value="BING4_C_dom"/>
</dbReference>
<proteinExistence type="predicted"/>
<reference evidence="11" key="1">
    <citation type="submission" date="2016-04" db="EMBL/GenBank/DDBJ databases">
        <authorList>
            <person name="Evans L.H."/>
            <person name="Alamgir A."/>
            <person name="Owens N."/>
            <person name="Weber N.D."/>
            <person name="Virtaneva K."/>
            <person name="Barbian K."/>
            <person name="Babar A."/>
            <person name="Rosenke K."/>
        </authorList>
    </citation>
    <scope>NUCLEOTIDE SEQUENCE [LARGE SCALE GENOMIC DNA]</scope>
    <source>
        <strain evidence="11">CBS 101.48</strain>
    </source>
</reference>
<dbReference type="FunCoup" id="A0A168R0F6">
    <property type="interactions" value="1108"/>
</dbReference>
<evidence type="ECO:0000256" key="3">
    <source>
        <dbReference type="ARBA" id="ARBA00022552"/>
    </source>
</evidence>
<dbReference type="Pfam" id="PF08149">
    <property type="entry name" value="BING4CT"/>
    <property type="match status" value="1"/>
</dbReference>
<evidence type="ECO:0000313" key="12">
    <source>
        <dbReference type="Proteomes" id="UP000078561"/>
    </source>
</evidence>
<comment type="subcellular location">
    <subcellularLocation>
        <location evidence="2">Nucleus</location>
        <location evidence="2">Nucleolus</location>
    </subcellularLocation>
</comment>
<evidence type="ECO:0000256" key="1">
    <source>
        <dbReference type="ARBA" id="ARBA00004099"/>
    </source>
</evidence>
<evidence type="ECO:0000256" key="5">
    <source>
        <dbReference type="ARBA" id="ARBA00022737"/>
    </source>
</evidence>